<sequence length="262" mass="28973">MVGLAADFQQQTIYVIQKVDDQQHGWRFSKFVPITVSHRQWVIKTATEHLMTLGVFMEEIVDLKIETPASPPLILRYRERHYSSFIHSGIPNGISGFEAGTDLLESPARYTADHQVGPNNVPAGTADTRTPAKWLAEAAILHEALPGRVRSPSDDPAPTAVPSQAVVTVESRLILAAHPVTPPLGPRPPPPDRKRGLSSSPEHGHRQGALVPSQHTATVAKKDRVGESPQRLLTADDRYNRIDRGDWASAWERLADEWPNPR</sequence>
<reference evidence="3" key="1">
    <citation type="journal article" date="2010" name="Science">
        <title>Signatures of adaptation to obligate biotrophy in the Hyaloperonospora arabidopsidis genome.</title>
        <authorList>
            <person name="Baxter L."/>
            <person name="Tripathy S."/>
            <person name="Ishaque N."/>
            <person name="Boot N."/>
            <person name="Cabral A."/>
            <person name="Kemen E."/>
            <person name="Thines M."/>
            <person name="Ah-Fong A."/>
            <person name="Anderson R."/>
            <person name="Badejoko W."/>
            <person name="Bittner-Eddy P."/>
            <person name="Boore J.L."/>
            <person name="Chibucos M.C."/>
            <person name="Coates M."/>
            <person name="Dehal P."/>
            <person name="Delehaunty K."/>
            <person name="Dong S."/>
            <person name="Downton P."/>
            <person name="Dumas B."/>
            <person name="Fabro G."/>
            <person name="Fronick C."/>
            <person name="Fuerstenberg S.I."/>
            <person name="Fulton L."/>
            <person name="Gaulin E."/>
            <person name="Govers F."/>
            <person name="Hughes L."/>
            <person name="Humphray S."/>
            <person name="Jiang R.H."/>
            <person name="Judelson H."/>
            <person name="Kamoun S."/>
            <person name="Kyung K."/>
            <person name="Meijer H."/>
            <person name="Minx P."/>
            <person name="Morris P."/>
            <person name="Nelson J."/>
            <person name="Phuntumart V."/>
            <person name="Qutob D."/>
            <person name="Rehmany A."/>
            <person name="Rougon-Cardoso A."/>
            <person name="Ryden P."/>
            <person name="Torto-Alalibo T."/>
            <person name="Studholme D."/>
            <person name="Wang Y."/>
            <person name="Win J."/>
            <person name="Wood J."/>
            <person name="Clifton S.W."/>
            <person name="Rogers J."/>
            <person name="Van den Ackerveken G."/>
            <person name="Jones J.D."/>
            <person name="McDowell J.M."/>
            <person name="Beynon J."/>
            <person name="Tyler B.M."/>
        </authorList>
    </citation>
    <scope>NUCLEOTIDE SEQUENCE [LARGE SCALE GENOMIC DNA]</scope>
    <source>
        <strain evidence="3">Emoy2</strain>
    </source>
</reference>
<keyword evidence="3" id="KW-1185">Reference proteome</keyword>
<evidence type="ECO:0000313" key="3">
    <source>
        <dbReference type="Proteomes" id="UP000011713"/>
    </source>
</evidence>
<feature type="region of interest" description="Disordered" evidence="1">
    <location>
        <begin position="177"/>
        <end position="239"/>
    </location>
</feature>
<dbReference type="EMBL" id="JH598582">
    <property type="status" value="NOT_ANNOTATED_CDS"/>
    <property type="molecule type" value="Genomic_DNA"/>
</dbReference>
<dbReference type="InParanoid" id="M4BQQ1"/>
<feature type="compositionally biased region" description="Pro residues" evidence="1">
    <location>
        <begin position="180"/>
        <end position="189"/>
    </location>
</feature>
<name>M4BQQ1_HYAAE</name>
<accession>M4BQQ1</accession>
<evidence type="ECO:0000256" key="1">
    <source>
        <dbReference type="SAM" id="MobiDB-lite"/>
    </source>
</evidence>
<protein>
    <submittedName>
        <fullName evidence="2">Uncharacterized protein</fullName>
    </submittedName>
</protein>
<reference evidence="2" key="2">
    <citation type="submission" date="2015-06" db="UniProtKB">
        <authorList>
            <consortium name="EnsemblProtists"/>
        </authorList>
    </citation>
    <scope>IDENTIFICATION</scope>
    <source>
        <strain evidence="2">Emoy2</strain>
    </source>
</reference>
<dbReference type="VEuPathDB" id="FungiDB:HpaG808740"/>
<proteinExistence type="predicted"/>
<organism evidence="2 3">
    <name type="scientific">Hyaloperonospora arabidopsidis (strain Emoy2)</name>
    <name type="common">Downy mildew agent</name>
    <name type="synonym">Peronospora arabidopsidis</name>
    <dbReference type="NCBI Taxonomy" id="559515"/>
    <lineage>
        <taxon>Eukaryota</taxon>
        <taxon>Sar</taxon>
        <taxon>Stramenopiles</taxon>
        <taxon>Oomycota</taxon>
        <taxon>Peronosporomycetes</taxon>
        <taxon>Peronosporales</taxon>
        <taxon>Peronosporaceae</taxon>
        <taxon>Hyaloperonospora</taxon>
    </lineage>
</organism>
<evidence type="ECO:0000313" key="2">
    <source>
        <dbReference type="EnsemblProtists" id="HpaP808740"/>
    </source>
</evidence>
<dbReference type="HOGENOM" id="CLU_1063366_0_0_1"/>
<dbReference type="EnsemblProtists" id="HpaT808740">
    <property type="protein sequence ID" value="HpaP808740"/>
    <property type="gene ID" value="HpaG808740"/>
</dbReference>
<dbReference type="AlphaFoldDB" id="M4BQQ1"/>
<dbReference type="Proteomes" id="UP000011713">
    <property type="component" value="Unassembled WGS sequence"/>
</dbReference>